<gene>
    <name evidence="2" type="ORF">PENCOP_c017G02281</name>
</gene>
<dbReference type="AlphaFoldDB" id="A0A1V6U7W7"/>
<sequence>MPTTRLQKQEKGEELLHGIVEPKRVRKSKSAGSSAASKPARSGGTKKGQGKQQGPDLPHVALATSLLQRGANFQFTESLEQVRPSRIVWGPREVPITQQSQLPDGWSVDEPDLDEADVDGQIERCKERIREGIMPDLFKNRMTTFTAIKQQKMDMISSEPQGLGWEIVQRLDSLKKLERSLGDGDDNEDDLSNVKAIMTAYRSRKLTWDKDSVSYWSNGKLITGPQKLNMQELYSLSAKHGPRGFWVEGVHISLRNPTTQATNTMATTMTFDFLEDTGSSTMRIFSDDRFQIETLSGAPLPAVGQAIKQTAAGQIVVQNVILQANIMFNGQPLIPYWVDIQASVTPGRKGTSGDRLSGVWIQHLLFVLSMPDNTRRKHIGTDIGEMILNLPIPDYRNARPPRFV</sequence>
<dbReference type="STRING" id="36646.A0A1V6U7W7"/>
<evidence type="ECO:0000313" key="3">
    <source>
        <dbReference type="Proteomes" id="UP000191500"/>
    </source>
</evidence>
<feature type="compositionally biased region" description="Low complexity" evidence="1">
    <location>
        <begin position="30"/>
        <end position="43"/>
    </location>
</feature>
<dbReference type="EMBL" id="MDDG01000017">
    <property type="protein sequence ID" value="OQE34566.1"/>
    <property type="molecule type" value="Genomic_DNA"/>
</dbReference>
<protein>
    <submittedName>
        <fullName evidence="2">Uncharacterized protein</fullName>
    </submittedName>
</protein>
<name>A0A1V6U7W7_9EURO</name>
<feature type="region of interest" description="Disordered" evidence="1">
    <location>
        <begin position="1"/>
        <end position="57"/>
    </location>
</feature>
<organism evidence="2 3">
    <name type="scientific">Penicillium coprophilum</name>
    <dbReference type="NCBI Taxonomy" id="36646"/>
    <lineage>
        <taxon>Eukaryota</taxon>
        <taxon>Fungi</taxon>
        <taxon>Dikarya</taxon>
        <taxon>Ascomycota</taxon>
        <taxon>Pezizomycotina</taxon>
        <taxon>Eurotiomycetes</taxon>
        <taxon>Eurotiomycetidae</taxon>
        <taxon>Eurotiales</taxon>
        <taxon>Aspergillaceae</taxon>
        <taxon>Penicillium</taxon>
    </lineage>
</organism>
<keyword evidence="3" id="KW-1185">Reference proteome</keyword>
<dbReference type="Proteomes" id="UP000191500">
    <property type="component" value="Unassembled WGS sequence"/>
</dbReference>
<reference evidence="3" key="1">
    <citation type="journal article" date="2017" name="Nat. Microbiol.">
        <title>Global analysis of biosynthetic gene clusters reveals vast potential of secondary metabolite production in Penicillium species.</title>
        <authorList>
            <person name="Nielsen J.C."/>
            <person name="Grijseels S."/>
            <person name="Prigent S."/>
            <person name="Ji B."/>
            <person name="Dainat J."/>
            <person name="Nielsen K.F."/>
            <person name="Frisvad J.C."/>
            <person name="Workman M."/>
            <person name="Nielsen J."/>
        </authorList>
    </citation>
    <scope>NUCLEOTIDE SEQUENCE [LARGE SCALE GENOMIC DNA]</scope>
    <source>
        <strain evidence="3">IBT 31321</strain>
    </source>
</reference>
<proteinExistence type="predicted"/>
<evidence type="ECO:0000313" key="2">
    <source>
        <dbReference type="EMBL" id="OQE34566.1"/>
    </source>
</evidence>
<comment type="caution">
    <text evidence="2">The sequence shown here is derived from an EMBL/GenBank/DDBJ whole genome shotgun (WGS) entry which is preliminary data.</text>
</comment>
<feature type="compositionally biased region" description="Basic and acidic residues" evidence="1">
    <location>
        <begin position="7"/>
        <end position="23"/>
    </location>
</feature>
<accession>A0A1V6U7W7</accession>
<evidence type="ECO:0000256" key="1">
    <source>
        <dbReference type="SAM" id="MobiDB-lite"/>
    </source>
</evidence>